<dbReference type="Gene3D" id="3.40.50.150">
    <property type="entry name" value="Vaccinia Virus protein VP39"/>
    <property type="match status" value="1"/>
</dbReference>
<evidence type="ECO:0000259" key="1">
    <source>
        <dbReference type="Pfam" id="PF08241"/>
    </source>
</evidence>
<proteinExistence type="predicted"/>
<dbReference type="SUPFAM" id="SSF53335">
    <property type="entry name" value="S-adenosyl-L-methionine-dependent methyltransferases"/>
    <property type="match status" value="1"/>
</dbReference>
<accession>A0A6C0ATV5</accession>
<dbReference type="EMBL" id="MN738753">
    <property type="protein sequence ID" value="QHS83367.1"/>
    <property type="molecule type" value="Genomic_DNA"/>
</dbReference>
<dbReference type="GO" id="GO:0008757">
    <property type="term" value="F:S-adenosylmethionine-dependent methyltransferase activity"/>
    <property type="evidence" value="ECO:0007669"/>
    <property type="project" value="InterPro"/>
</dbReference>
<dbReference type="Pfam" id="PF08241">
    <property type="entry name" value="Methyltransf_11"/>
    <property type="match status" value="1"/>
</dbReference>
<protein>
    <recommendedName>
        <fullName evidence="1">Methyltransferase type 11 domain-containing protein</fullName>
    </recommendedName>
</protein>
<dbReference type="AlphaFoldDB" id="A0A6C0ATV5"/>
<name>A0A6C0ATV5_9ZZZZ</name>
<dbReference type="InterPro" id="IPR013216">
    <property type="entry name" value="Methyltransf_11"/>
</dbReference>
<evidence type="ECO:0000313" key="2">
    <source>
        <dbReference type="EMBL" id="QHS83367.1"/>
    </source>
</evidence>
<sequence>MLRNIIDFYTSKDSSKTSLKILVSAAVIYASVSYYFRYLNKPEYEYIEGFTQKEPFVLKTDDGCFDEFYTLIYDELYNTNKRVQWELYRVLKMTQPSTSNSTFLYVGSKTGFGVYQLIEAGYTAYGVENCPKMIEYSEQQYPNAPIIEGDVQQPLLFERNSFTHIMCTDFMIYKMKNKEQFFKNCLQWLKPNGYLILHLVERSRFNAISPTHDEKRDWERITKDPKSQLLKTETVFEDYTFVQQYHIPVNVDETNCVLFRETFTDRSNNNVRQNEHNLYMENIRTILEIAKSFGYLFHSKTTMKKYNDEEHQYMYILEKPM</sequence>
<feature type="domain" description="Methyltransferase type 11" evidence="1">
    <location>
        <begin position="104"/>
        <end position="197"/>
    </location>
</feature>
<dbReference type="CDD" id="cd02440">
    <property type="entry name" value="AdoMet_MTases"/>
    <property type="match status" value="1"/>
</dbReference>
<dbReference type="InterPro" id="IPR029063">
    <property type="entry name" value="SAM-dependent_MTases_sf"/>
</dbReference>
<organism evidence="2">
    <name type="scientific">viral metagenome</name>
    <dbReference type="NCBI Taxonomy" id="1070528"/>
    <lineage>
        <taxon>unclassified sequences</taxon>
        <taxon>metagenomes</taxon>
        <taxon>organismal metagenomes</taxon>
    </lineage>
</organism>
<reference evidence="2" key="1">
    <citation type="journal article" date="2020" name="Nature">
        <title>Giant virus diversity and host interactions through global metagenomics.</title>
        <authorList>
            <person name="Schulz F."/>
            <person name="Roux S."/>
            <person name="Paez-Espino D."/>
            <person name="Jungbluth S."/>
            <person name="Walsh D.A."/>
            <person name="Denef V.J."/>
            <person name="McMahon K.D."/>
            <person name="Konstantinidis K.T."/>
            <person name="Eloe-Fadrosh E.A."/>
            <person name="Kyrpides N.C."/>
            <person name="Woyke T."/>
        </authorList>
    </citation>
    <scope>NUCLEOTIDE SEQUENCE</scope>
    <source>
        <strain evidence="2">GVMAG-S-ERX555943-30</strain>
    </source>
</reference>